<dbReference type="InterPro" id="IPR002173">
    <property type="entry name" value="Carboh/pur_kinase_PfkB_CS"/>
</dbReference>
<reference evidence="12" key="1">
    <citation type="submission" date="2020-05" db="UniProtKB">
        <authorList>
            <consortium name="EnsemblMetazoa"/>
        </authorList>
    </citation>
    <scope>IDENTIFICATION</scope>
    <source>
        <strain evidence="12">TTRI</strain>
    </source>
</reference>
<comment type="cofactor">
    <cofactor evidence="1">
        <name>Mg(2+)</name>
        <dbReference type="ChEBI" id="CHEBI:18420"/>
    </cofactor>
</comment>
<dbReference type="EC" id="2.7.1.20" evidence="4"/>
<dbReference type="UniPathway" id="UPA00588">
    <property type="reaction ID" value="UER00659"/>
</dbReference>
<comment type="similarity">
    <text evidence="3">Belongs to the carbohydrate kinase PfkB family.</text>
</comment>
<dbReference type="InterPro" id="IPR001805">
    <property type="entry name" value="Adenokinase"/>
</dbReference>
<evidence type="ECO:0000256" key="7">
    <source>
        <dbReference type="ARBA" id="ARBA00022741"/>
    </source>
</evidence>
<evidence type="ECO:0000313" key="12">
    <source>
        <dbReference type="EnsemblMetazoa" id="GAUT023444-PA"/>
    </source>
</evidence>
<keyword evidence="8" id="KW-0418">Kinase</keyword>
<dbReference type="GO" id="GO:0005524">
    <property type="term" value="F:ATP binding"/>
    <property type="evidence" value="ECO:0007669"/>
    <property type="project" value="UniProtKB-KW"/>
</dbReference>
<dbReference type="Proteomes" id="UP000078200">
    <property type="component" value="Unassembled WGS sequence"/>
</dbReference>
<proteinExistence type="inferred from homology"/>
<dbReference type="Pfam" id="PF00294">
    <property type="entry name" value="PfkB"/>
    <property type="match status" value="1"/>
</dbReference>
<evidence type="ECO:0000256" key="2">
    <source>
        <dbReference type="ARBA" id="ARBA00004801"/>
    </source>
</evidence>
<name>A0A1A9V295_GLOAU</name>
<dbReference type="PANTHER" id="PTHR45769:SF3">
    <property type="entry name" value="ADENOSINE KINASE"/>
    <property type="match status" value="1"/>
</dbReference>
<dbReference type="VEuPathDB" id="VectorBase:GAUT023444"/>
<accession>A0A1A9V295</accession>
<dbReference type="FunFam" id="3.40.1190.20:FF:000014">
    <property type="entry name" value="ADO1p Adenosine kinase"/>
    <property type="match status" value="1"/>
</dbReference>
<dbReference type="SUPFAM" id="SSF53613">
    <property type="entry name" value="Ribokinase-like"/>
    <property type="match status" value="1"/>
</dbReference>
<dbReference type="CDD" id="cd01168">
    <property type="entry name" value="adenosine_kinase"/>
    <property type="match status" value="1"/>
</dbReference>
<evidence type="ECO:0000259" key="11">
    <source>
        <dbReference type="Pfam" id="PF00294"/>
    </source>
</evidence>
<dbReference type="Gene3D" id="3.30.1110.10">
    <property type="match status" value="1"/>
</dbReference>
<dbReference type="GO" id="GO:0004001">
    <property type="term" value="F:adenosine kinase activity"/>
    <property type="evidence" value="ECO:0007669"/>
    <property type="project" value="UniProtKB-EC"/>
</dbReference>
<evidence type="ECO:0000256" key="3">
    <source>
        <dbReference type="ARBA" id="ARBA00010688"/>
    </source>
</evidence>
<dbReference type="EnsemblMetazoa" id="GAUT023444-RA">
    <property type="protein sequence ID" value="GAUT023444-PA"/>
    <property type="gene ID" value="GAUT023444"/>
</dbReference>
<evidence type="ECO:0000256" key="10">
    <source>
        <dbReference type="PIRSR" id="PIRSR601805-1"/>
    </source>
</evidence>
<evidence type="ECO:0000313" key="13">
    <source>
        <dbReference type="Proteomes" id="UP000078200"/>
    </source>
</evidence>
<keyword evidence="9" id="KW-0067">ATP-binding</keyword>
<dbReference type="PRINTS" id="PR00989">
    <property type="entry name" value="ADENOKINASE"/>
</dbReference>
<dbReference type="STRING" id="7395.A0A1A9V295"/>
<organism evidence="12 13">
    <name type="scientific">Glossina austeni</name>
    <name type="common">Savannah tsetse fly</name>
    <dbReference type="NCBI Taxonomy" id="7395"/>
    <lineage>
        <taxon>Eukaryota</taxon>
        <taxon>Metazoa</taxon>
        <taxon>Ecdysozoa</taxon>
        <taxon>Arthropoda</taxon>
        <taxon>Hexapoda</taxon>
        <taxon>Insecta</taxon>
        <taxon>Pterygota</taxon>
        <taxon>Neoptera</taxon>
        <taxon>Endopterygota</taxon>
        <taxon>Diptera</taxon>
        <taxon>Brachycera</taxon>
        <taxon>Muscomorpha</taxon>
        <taxon>Hippoboscoidea</taxon>
        <taxon>Glossinidae</taxon>
        <taxon>Glossina</taxon>
    </lineage>
</organism>
<dbReference type="GO" id="GO:0006144">
    <property type="term" value="P:purine nucleobase metabolic process"/>
    <property type="evidence" value="ECO:0007669"/>
    <property type="project" value="TreeGrafter"/>
</dbReference>
<dbReference type="GO" id="GO:0005634">
    <property type="term" value="C:nucleus"/>
    <property type="evidence" value="ECO:0007669"/>
    <property type="project" value="TreeGrafter"/>
</dbReference>
<dbReference type="InterPro" id="IPR011611">
    <property type="entry name" value="PfkB_dom"/>
</dbReference>
<evidence type="ECO:0000256" key="8">
    <source>
        <dbReference type="ARBA" id="ARBA00022777"/>
    </source>
</evidence>
<dbReference type="InterPro" id="IPR029056">
    <property type="entry name" value="Ribokinase-like"/>
</dbReference>
<feature type="domain" description="Carbohydrate kinase PfkB" evidence="11">
    <location>
        <begin position="43"/>
        <end position="336"/>
    </location>
</feature>
<keyword evidence="13" id="KW-1185">Reference proteome</keyword>
<keyword evidence="7" id="KW-0547">Nucleotide-binding</keyword>
<evidence type="ECO:0000256" key="5">
    <source>
        <dbReference type="ARBA" id="ARBA00022679"/>
    </source>
</evidence>
<keyword evidence="5" id="KW-0808">Transferase</keyword>
<comment type="pathway">
    <text evidence="2">Purine metabolism; AMP biosynthesis via salvage pathway; AMP from adenosine: step 1/1.</text>
</comment>
<sequence>MERLRENLVVSLGNPLLDIIATVDSEFLEKYNLRPDNAVLMKDEHMSLYKELEEKYNPDYIAGGSAQNTLRVCQWILQKPKIVTFFGCVGKDDYANILQEKATQDGLNVFYQYAIDAPTGTCAVLISNSHRSLCARLAAAIEFKIEHLQKPHNRELWENARYFYTTGFFLAINPPAVMQIARHAYDSNGTVMMNLSASFVMQEFKEALMAVMPYVKVLFGNGEEAKAFARVHNWETKDLKVIGLRLVALDKENCEGERIVIITQASLPVLAFQGCTIKEYPVPKVNPEQVVDTTAAGDAFCGGFLAQYIQNKNLDVCVHCGIWAASQIIQHNGCTFEGKPTFREVRHLHIKPFRTLGSFDFDAGDHILVGSRNVFKVEEEEEDETTSLRNNNWSPERSLLKHRAKFQVISNKCDRPSSYGSGNSRQLNNAAIITGTVHRSADNHMTTMGIRGLQVSIK</sequence>
<evidence type="ECO:0000256" key="9">
    <source>
        <dbReference type="ARBA" id="ARBA00022840"/>
    </source>
</evidence>
<dbReference type="PROSITE" id="PS00584">
    <property type="entry name" value="PFKB_KINASES_2"/>
    <property type="match status" value="1"/>
</dbReference>
<dbReference type="AlphaFoldDB" id="A0A1A9V295"/>
<dbReference type="GO" id="GO:0006166">
    <property type="term" value="P:purine ribonucleoside salvage"/>
    <property type="evidence" value="ECO:0007669"/>
    <property type="project" value="UniProtKB-KW"/>
</dbReference>
<dbReference type="Gene3D" id="3.40.1190.20">
    <property type="match status" value="1"/>
</dbReference>
<evidence type="ECO:0000256" key="1">
    <source>
        <dbReference type="ARBA" id="ARBA00001946"/>
    </source>
</evidence>
<dbReference type="PANTHER" id="PTHR45769">
    <property type="entry name" value="ADENOSINE KINASE"/>
    <property type="match status" value="1"/>
</dbReference>
<evidence type="ECO:0000256" key="6">
    <source>
        <dbReference type="ARBA" id="ARBA00022726"/>
    </source>
</evidence>
<evidence type="ECO:0000256" key="4">
    <source>
        <dbReference type="ARBA" id="ARBA00012119"/>
    </source>
</evidence>
<dbReference type="GO" id="GO:0005829">
    <property type="term" value="C:cytosol"/>
    <property type="evidence" value="ECO:0007669"/>
    <property type="project" value="TreeGrafter"/>
</dbReference>
<dbReference type="GO" id="GO:0044209">
    <property type="term" value="P:AMP salvage"/>
    <property type="evidence" value="ECO:0007669"/>
    <property type="project" value="UniProtKB-UniPathway"/>
</dbReference>
<protein>
    <recommendedName>
        <fullName evidence="4">adenosine kinase</fullName>
        <ecNumber evidence="4">2.7.1.20</ecNumber>
    </recommendedName>
</protein>
<keyword evidence="6" id="KW-0660">Purine salvage</keyword>
<feature type="active site" description="Proton acceptor" evidence="10">
    <location>
        <position position="298"/>
    </location>
</feature>